<dbReference type="OrthoDB" id="31240at2157"/>
<evidence type="ECO:0000259" key="8">
    <source>
        <dbReference type="Pfam" id="PF02897"/>
    </source>
</evidence>
<dbReference type="Proteomes" id="UP000054387">
    <property type="component" value="Unassembled WGS sequence"/>
</dbReference>
<dbReference type="InterPro" id="IPR023302">
    <property type="entry name" value="Pept_S9A_N"/>
</dbReference>
<dbReference type="EMBL" id="LOPU01000029">
    <property type="protein sequence ID" value="KTG09282.1"/>
    <property type="molecule type" value="Genomic_DNA"/>
</dbReference>
<protein>
    <recommendedName>
        <fullName evidence="3">prolyl oligopeptidase</fullName>
        <ecNumber evidence="3">3.4.21.26</ecNumber>
    </recommendedName>
</protein>
<feature type="domain" description="Peptidase S9 prolyl oligopeptidase catalytic" evidence="7">
    <location>
        <begin position="468"/>
        <end position="676"/>
    </location>
</feature>
<organism evidence="9 10">
    <name type="scientific">Haloprofundus marisrubri</name>
    <dbReference type="NCBI Taxonomy" id="1514971"/>
    <lineage>
        <taxon>Archaea</taxon>
        <taxon>Methanobacteriati</taxon>
        <taxon>Methanobacteriota</taxon>
        <taxon>Stenosarchaea group</taxon>
        <taxon>Halobacteria</taxon>
        <taxon>Halobacteriales</taxon>
        <taxon>Haloferacaceae</taxon>
        <taxon>Haloprofundus</taxon>
    </lineage>
</organism>
<reference evidence="9 10" key="1">
    <citation type="submission" date="2015-12" db="EMBL/GenBank/DDBJ databases">
        <title>Haloprofundus marisrubri gen. nov., sp. nov., an extremely halophilic archaeon isolated from the Discovery deep brine-seawater interface in the Red Sea.</title>
        <authorList>
            <person name="Zhang G."/>
            <person name="Stingl U."/>
            <person name="Rashid M."/>
        </authorList>
    </citation>
    <scope>NUCLEOTIDE SEQUENCE [LARGE SCALE GENOMIC DNA]</scope>
    <source>
        <strain evidence="9 10">SB9</strain>
    </source>
</reference>
<keyword evidence="5" id="KW-0378">Hydrolase</keyword>
<dbReference type="Pfam" id="PF00326">
    <property type="entry name" value="Peptidase_S9"/>
    <property type="match status" value="1"/>
</dbReference>
<evidence type="ECO:0000256" key="3">
    <source>
        <dbReference type="ARBA" id="ARBA00011897"/>
    </source>
</evidence>
<dbReference type="RefSeq" id="WP_058582434.1">
    <property type="nucleotide sequence ID" value="NZ_LOPU01000029.1"/>
</dbReference>
<evidence type="ECO:0000256" key="1">
    <source>
        <dbReference type="ARBA" id="ARBA00001070"/>
    </source>
</evidence>
<dbReference type="InterPro" id="IPR029058">
    <property type="entry name" value="AB_hydrolase_fold"/>
</dbReference>
<dbReference type="Pfam" id="PF02897">
    <property type="entry name" value="Peptidase_S9_N"/>
    <property type="match status" value="1"/>
</dbReference>
<dbReference type="GO" id="GO:0070012">
    <property type="term" value="F:oligopeptidase activity"/>
    <property type="evidence" value="ECO:0007669"/>
    <property type="project" value="TreeGrafter"/>
</dbReference>
<evidence type="ECO:0000256" key="4">
    <source>
        <dbReference type="ARBA" id="ARBA00022670"/>
    </source>
</evidence>
<evidence type="ECO:0000313" key="10">
    <source>
        <dbReference type="Proteomes" id="UP000054387"/>
    </source>
</evidence>
<dbReference type="Gene3D" id="3.40.50.1820">
    <property type="entry name" value="alpha/beta hydrolase"/>
    <property type="match status" value="1"/>
</dbReference>
<comment type="catalytic activity">
    <reaction evidence="1">
        <text>Hydrolysis of Pro-|-Xaa &gt;&gt; Ala-|-Xaa in oligopeptides.</text>
        <dbReference type="EC" id="3.4.21.26"/>
    </reaction>
</comment>
<dbReference type="EC" id="3.4.21.26" evidence="3"/>
<dbReference type="SUPFAM" id="SSF50993">
    <property type="entry name" value="Peptidase/esterase 'gauge' domain"/>
    <property type="match status" value="1"/>
</dbReference>
<evidence type="ECO:0000256" key="6">
    <source>
        <dbReference type="ARBA" id="ARBA00022825"/>
    </source>
</evidence>
<evidence type="ECO:0000313" key="9">
    <source>
        <dbReference type="EMBL" id="KTG09282.1"/>
    </source>
</evidence>
<keyword evidence="4" id="KW-0645">Protease</keyword>
<gene>
    <name evidence="9" type="ORF">AUR64_15975</name>
</gene>
<name>A0A0W1R816_9EURY</name>
<proteinExistence type="inferred from homology"/>
<dbReference type="GO" id="GO:0004252">
    <property type="term" value="F:serine-type endopeptidase activity"/>
    <property type="evidence" value="ECO:0007669"/>
    <property type="project" value="UniProtKB-EC"/>
</dbReference>
<evidence type="ECO:0000256" key="5">
    <source>
        <dbReference type="ARBA" id="ARBA00022801"/>
    </source>
</evidence>
<dbReference type="InterPro" id="IPR001375">
    <property type="entry name" value="Peptidase_S9_cat"/>
</dbReference>
<evidence type="ECO:0000259" key="7">
    <source>
        <dbReference type="Pfam" id="PF00326"/>
    </source>
</evidence>
<feature type="domain" description="Peptidase S9A N-terminal" evidence="8">
    <location>
        <begin position="5"/>
        <end position="406"/>
    </location>
</feature>
<dbReference type="SUPFAM" id="SSF53474">
    <property type="entry name" value="alpha/beta-Hydrolases"/>
    <property type="match status" value="1"/>
</dbReference>
<comment type="similarity">
    <text evidence="2">Belongs to the peptidase S9A family.</text>
</comment>
<dbReference type="Gene3D" id="2.130.10.120">
    <property type="entry name" value="Prolyl oligopeptidase, N-terminal domain"/>
    <property type="match status" value="1"/>
</dbReference>
<dbReference type="GO" id="GO:0006508">
    <property type="term" value="P:proteolysis"/>
    <property type="evidence" value="ECO:0007669"/>
    <property type="project" value="UniProtKB-KW"/>
</dbReference>
<dbReference type="PANTHER" id="PTHR42881">
    <property type="entry name" value="PROLYL ENDOPEPTIDASE"/>
    <property type="match status" value="1"/>
</dbReference>
<dbReference type="STRING" id="1514971.AUR64_15975"/>
<accession>A0A0W1R816</accession>
<dbReference type="FunFam" id="3.40.50.1820:FF:000005">
    <property type="entry name" value="Prolyl endopeptidase"/>
    <property type="match status" value="1"/>
</dbReference>
<keyword evidence="10" id="KW-1185">Reference proteome</keyword>
<dbReference type="InterPro" id="IPR002470">
    <property type="entry name" value="Peptidase_S9A"/>
</dbReference>
<dbReference type="GO" id="GO:0005829">
    <property type="term" value="C:cytosol"/>
    <property type="evidence" value="ECO:0007669"/>
    <property type="project" value="TreeGrafter"/>
</dbReference>
<evidence type="ECO:0000256" key="2">
    <source>
        <dbReference type="ARBA" id="ARBA00005228"/>
    </source>
</evidence>
<keyword evidence="6" id="KW-0720">Serine protease</keyword>
<dbReference type="PRINTS" id="PR00862">
    <property type="entry name" value="PROLIGOPTASE"/>
</dbReference>
<sequence length="691" mass="77162">MHEPPETPRREVVDTVHGEEVTDPYRWLEAESEEVSEWVEQQNAYAESVLDVPARRVLESRFDELARVTDYGTIRPAAGRYFQRIKAPDDEQPVLCVRDSLSGERRTLVDPNEWSKDGTISMDWFVPHPDGEFLAYGVATGGDEQYDVRIVDVVSGERVDELPHVGRISATGFAWTADGFYYVSTGSREDDGVQQLEKEVRHHVLGSPGDTDALVVDDFEEQVWPVLETDDDVLVVQYYEGWDRSEVYALAKTPDAGRTDPVNLVPVVTDLDATFDPTIRDGYLYLLTDFDAPRSRLLGCGVETALSGDVHPDEMDEVVPEHKEILRDIALGDDRIVAHYHRNAYSALSTFTRDGERVGRIELPEYGAVAGTYAWDGELFYTVESFKRPPRVCCASLETEETRILDEPEARIEADIEVKQEWFESADGTRIPAFVVHRSDLDRDGDNPTILTGYGGFRVNRTPTFNRFAVPFLEAGGVYVLATLRGGAEFGEEWHEAGRRENKQNVFDDAIAVAEGLVERRYTNPDCLAISGGSNGGLLVGALITQRPDLFGAALCLVPLLDMLRFHKFLLGPSWTTEYGSPDDPVAYEYIRAYSPYHNVEETEYPATLFTTAAGDTRVHPSHARKMAARLQAANTGNQPVLLRTEEKAGHGIGKPTSMYVTEQAEQWGFLCHSLGLDADDLRSTQRPPSA</sequence>
<dbReference type="InterPro" id="IPR051167">
    <property type="entry name" value="Prolyl_oligopep/macrocyclase"/>
</dbReference>
<comment type="caution">
    <text evidence="9">The sequence shown here is derived from an EMBL/GenBank/DDBJ whole genome shotgun (WGS) entry which is preliminary data.</text>
</comment>
<dbReference type="PANTHER" id="PTHR42881:SF2">
    <property type="entry name" value="PROLYL ENDOPEPTIDASE"/>
    <property type="match status" value="1"/>
</dbReference>
<dbReference type="AlphaFoldDB" id="A0A0W1R816"/>